<accession>A0ABW2YXD3</accession>
<comment type="pathway">
    <text evidence="2 15">Porphyrin-containing compound metabolism; protoporphyrin-IX biosynthesis; protoporphyrinogen-IX from coproporphyrinogen-III (AdoMet route): step 1/1.</text>
</comment>
<dbReference type="Gene3D" id="3.80.30.20">
    <property type="entry name" value="tm_1862 like domain"/>
    <property type="match status" value="1"/>
</dbReference>
<dbReference type="SFLD" id="SFLDG01065">
    <property type="entry name" value="anaerobic_coproporphyrinogen-I"/>
    <property type="match status" value="1"/>
</dbReference>
<name>A0ABW2YXD3_9SPHI</name>
<keyword evidence="18" id="KW-1185">Reference proteome</keyword>
<dbReference type="Proteomes" id="UP001596958">
    <property type="component" value="Unassembled WGS sequence"/>
</dbReference>
<organism evidence="17 18">
    <name type="scientific">Mucilaginibacter calamicampi</name>
    <dbReference type="NCBI Taxonomy" id="1302352"/>
    <lineage>
        <taxon>Bacteria</taxon>
        <taxon>Pseudomonadati</taxon>
        <taxon>Bacteroidota</taxon>
        <taxon>Sphingobacteriia</taxon>
        <taxon>Sphingobacteriales</taxon>
        <taxon>Sphingobacteriaceae</taxon>
        <taxon>Mucilaginibacter</taxon>
    </lineage>
</organism>
<sequence>MKPDNLLEKYTVAAPRYTSYPTVPYWDKAEFDTQRWKDTVSATFKSSNQRDGISVYIHLPFCESLCTYCGCNTRITKNHNVEEPYIRAVLTEWKLYLNVFKDKPVIKEIHLGGGTPTFFSVENLSALINGILENSDVHPGAEFSFEAHPANTTYQHLETLYKLGFRRLSLGIQDFDPRVQFIINRIQTFEQVKEVTEDARAIGYTSINFDLIYGLPLQTAGGLRKTIEQVSELMPDRIAFYSYAHVPWIKPGQRRFTEQDLPDAATKAELYKLGRNLFVGLGYMEVGMDHFALPTDSLFLADKEGTMHRNFMGYTHQYTQLLIGLGVSSISDSWNAYAQNVKTVEEYLALLQQGELPVFKGHYLTSEDLIIRRHMLNIMCKGNTVWNFTKQPFKSFFASLKRMPELANDGLIEFNAVQLSVTPAGKQYLRNICMALDARLWVDKPSAQLFSIAG</sequence>
<dbReference type="InterPro" id="IPR023404">
    <property type="entry name" value="rSAM_horseshoe"/>
</dbReference>
<comment type="catalytic activity">
    <reaction evidence="14 15">
        <text>coproporphyrinogen III + 2 S-adenosyl-L-methionine = protoporphyrinogen IX + 2 5'-deoxyadenosine + 2 L-methionine + 2 CO2</text>
        <dbReference type="Rhea" id="RHEA:15425"/>
        <dbReference type="ChEBI" id="CHEBI:16526"/>
        <dbReference type="ChEBI" id="CHEBI:17319"/>
        <dbReference type="ChEBI" id="CHEBI:57307"/>
        <dbReference type="ChEBI" id="CHEBI:57309"/>
        <dbReference type="ChEBI" id="CHEBI:57844"/>
        <dbReference type="ChEBI" id="CHEBI:59789"/>
        <dbReference type="EC" id="1.3.98.3"/>
    </reaction>
</comment>
<comment type="caution">
    <text evidence="17">The sequence shown here is derived from an EMBL/GenBank/DDBJ whole genome shotgun (WGS) entry which is preliminary data.</text>
</comment>
<dbReference type="Pfam" id="PF04055">
    <property type="entry name" value="Radical_SAM"/>
    <property type="match status" value="1"/>
</dbReference>
<evidence type="ECO:0000256" key="5">
    <source>
        <dbReference type="ARBA" id="ARBA00022485"/>
    </source>
</evidence>
<evidence type="ECO:0000256" key="9">
    <source>
        <dbReference type="ARBA" id="ARBA00023002"/>
    </source>
</evidence>
<keyword evidence="8 15" id="KW-0479">Metal-binding</keyword>
<dbReference type="PANTHER" id="PTHR13932:SF6">
    <property type="entry name" value="OXYGEN-INDEPENDENT COPROPORPHYRINOGEN III OXIDASE"/>
    <property type="match status" value="1"/>
</dbReference>
<comment type="similarity">
    <text evidence="3 15">Belongs to the anaerobic coproporphyrinogen-III oxidase family.</text>
</comment>
<comment type="function">
    <text evidence="13">Involved in the heme biosynthesis. Catalyzes the anaerobic oxidative decarboxylation of propionate groups of rings A and B of coproporphyrinogen III to yield the vinyl groups in protoporphyrinogen IX.</text>
</comment>
<evidence type="ECO:0000259" key="16">
    <source>
        <dbReference type="PROSITE" id="PS51918"/>
    </source>
</evidence>
<evidence type="ECO:0000256" key="7">
    <source>
        <dbReference type="ARBA" id="ARBA00022691"/>
    </source>
</evidence>
<evidence type="ECO:0000256" key="2">
    <source>
        <dbReference type="ARBA" id="ARBA00004785"/>
    </source>
</evidence>
<dbReference type="SFLD" id="SFLDG01082">
    <property type="entry name" value="B12-binding_domain_containing"/>
    <property type="match status" value="1"/>
</dbReference>
<keyword evidence="10 15" id="KW-0408">Iron</keyword>
<dbReference type="SFLD" id="SFLDS00029">
    <property type="entry name" value="Radical_SAM"/>
    <property type="match status" value="1"/>
</dbReference>
<evidence type="ECO:0000256" key="15">
    <source>
        <dbReference type="PIRNR" id="PIRNR000167"/>
    </source>
</evidence>
<dbReference type="InterPro" id="IPR006638">
    <property type="entry name" value="Elp3/MiaA/NifB-like_rSAM"/>
</dbReference>
<evidence type="ECO:0000256" key="8">
    <source>
        <dbReference type="ARBA" id="ARBA00022723"/>
    </source>
</evidence>
<evidence type="ECO:0000256" key="10">
    <source>
        <dbReference type="ARBA" id="ARBA00023004"/>
    </source>
</evidence>
<dbReference type="GO" id="GO:0051989">
    <property type="term" value="F:coproporphyrinogen dehydrogenase activity"/>
    <property type="evidence" value="ECO:0007669"/>
    <property type="project" value="UniProtKB-EC"/>
</dbReference>
<evidence type="ECO:0000256" key="1">
    <source>
        <dbReference type="ARBA" id="ARBA00004496"/>
    </source>
</evidence>
<keyword evidence="11 15" id="KW-0411">Iron-sulfur</keyword>
<feature type="domain" description="Radical SAM core" evidence="16">
    <location>
        <begin position="47"/>
        <end position="284"/>
    </location>
</feature>
<dbReference type="InterPro" id="IPR007197">
    <property type="entry name" value="rSAM"/>
</dbReference>
<evidence type="ECO:0000256" key="12">
    <source>
        <dbReference type="ARBA" id="ARBA00023244"/>
    </source>
</evidence>
<dbReference type="InterPro" id="IPR004558">
    <property type="entry name" value="Coprogen_oxidase_HemN"/>
</dbReference>
<evidence type="ECO:0000256" key="11">
    <source>
        <dbReference type="ARBA" id="ARBA00023014"/>
    </source>
</evidence>
<dbReference type="SUPFAM" id="SSF102114">
    <property type="entry name" value="Radical SAM enzymes"/>
    <property type="match status" value="1"/>
</dbReference>
<dbReference type="InterPro" id="IPR034505">
    <property type="entry name" value="Coproporphyrinogen-III_oxidase"/>
</dbReference>
<reference evidence="18" key="1">
    <citation type="journal article" date="2019" name="Int. J. Syst. Evol. Microbiol.">
        <title>The Global Catalogue of Microorganisms (GCM) 10K type strain sequencing project: providing services to taxonomists for standard genome sequencing and annotation.</title>
        <authorList>
            <consortium name="The Broad Institute Genomics Platform"/>
            <consortium name="The Broad Institute Genome Sequencing Center for Infectious Disease"/>
            <person name="Wu L."/>
            <person name="Ma J."/>
        </authorList>
    </citation>
    <scope>NUCLEOTIDE SEQUENCE [LARGE SCALE GENOMIC DNA]</scope>
    <source>
        <strain evidence="18">CCUG 63418</strain>
    </source>
</reference>
<evidence type="ECO:0000313" key="17">
    <source>
        <dbReference type="EMBL" id="MFD0750295.1"/>
    </source>
</evidence>
<comment type="cofactor">
    <cofactor evidence="15">
        <name>[4Fe-4S] cluster</name>
        <dbReference type="ChEBI" id="CHEBI:49883"/>
    </cofactor>
    <text evidence="15">Binds 1 [4Fe-4S] cluster. The cluster is coordinated with 3 cysteines and an exchangeable S-adenosyl-L-methionine.</text>
</comment>
<dbReference type="PIRSF" id="PIRSF000167">
    <property type="entry name" value="HemN"/>
    <property type="match status" value="1"/>
</dbReference>
<gene>
    <name evidence="17" type="primary">hemN</name>
    <name evidence="17" type="ORF">ACFQZS_09095</name>
</gene>
<protein>
    <recommendedName>
        <fullName evidence="15">Coproporphyrinogen-III oxidase</fullName>
        <ecNumber evidence="15">1.3.98.3</ecNumber>
    </recommendedName>
</protein>
<evidence type="ECO:0000256" key="3">
    <source>
        <dbReference type="ARBA" id="ARBA00005493"/>
    </source>
</evidence>
<keyword evidence="9 15" id="KW-0560">Oxidoreductase</keyword>
<comment type="subunit">
    <text evidence="4">Monomer.</text>
</comment>
<dbReference type="InterPro" id="IPR058240">
    <property type="entry name" value="rSAM_sf"/>
</dbReference>
<proteinExistence type="inferred from homology"/>
<keyword evidence="7 15" id="KW-0949">S-adenosyl-L-methionine</keyword>
<evidence type="ECO:0000256" key="6">
    <source>
        <dbReference type="ARBA" id="ARBA00022490"/>
    </source>
</evidence>
<keyword evidence="12 15" id="KW-0627">Porphyrin biosynthesis</keyword>
<dbReference type="PROSITE" id="PS51918">
    <property type="entry name" value="RADICAL_SAM"/>
    <property type="match status" value="1"/>
</dbReference>
<dbReference type="NCBIfam" id="TIGR00538">
    <property type="entry name" value="hemN"/>
    <property type="match status" value="1"/>
</dbReference>
<dbReference type="EC" id="1.3.98.3" evidence="15"/>
<evidence type="ECO:0000256" key="4">
    <source>
        <dbReference type="ARBA" id="ARBA00011245"/>
    </source>
</evidence>
<dbReference type="SMART" id="SM00729">
    <property type="entry name" value="Elp3"/>
    <property type="match status" value="1"/>
</dbReference>
<keyword evidence="5 15" id="KW-0004">4Fe-4S</keyword>
<evidence type="ECO:0000256" key="14">
    <source>
        <dbReference type="ARBA" id="ARBA00048321"/>
    </source>
</evidence>
<dbReference type="PANTHER" id="PTHR13932">
    <property type="entry name" value="COPROPORPHYRINIGEN III OXIDASE"/>
    <property type="match status" value="1"/>
</dbReference>
<dbReference type="RefSeq" id="WP_377099428.1">
    <property type="nucleotide sequence ID" value="NZ_JBHTHU010000005.1"/>
</dbReference>
<dbReference type="EMBL" id="JBHTHU010000005">
    <property type="protein sequence ID" value="MFD0750295.1"/>
    <property type="molecule type" value="Genomic_DNA"/>
</dbReference>
<evidence type="ECO:0000256" key="13">
    <source>
        <dbReference type="ARBA" id="ARBA00024295"/>
    </source>
</evidence>
<comment type="subcellular location">
    <subcellularLocation>
        <location evidence="1 15">Cytoplasm</location>
    </subcellularLocation>
</comment>
<evidence type="ECO:0000313" key="18">
    <source>
        <dbReference type="Proteomes" id="UP001596958"/>
    </source>
</evidence>
<dbReference type="Gene3D" id="1.10.10.920">
    <property type="match status" value="1"/>
</dbReference>
<keyword evidence="6 15" id="KW-0963">Cytoplasm</keyword>